<comment type="caution">
    <text evidence="1">The sequence shown here is derived from an EMBL/GenBank/DDBJ whole genome shotgun (WGS) entry which is preliminary data.</text>
</comment>
<name>A0A919ILA5_9ACTN</name>
<keyword evidence="2" id="KW-1185">Reference proteome</keyword>
<dbReference type="InterPro" id="IPR046646">
    <property type="entry name" value="DUF6758"/>
</dbReference>
<dbReference type="Proteomes" id="UP000619479">
    <property type="component" value="Unassembled WGS sequence"/>
</dbReference>
<accession>A0A919ILA5</accession>
<dbReference type="EMBL" id="BOMH01000033">
    <property type="protein sequence ID" value="GID66437.1"/>
    <property type="molecule type" value="Genomic_DNA"/>
</dbReference>
<gene>
    <name evidence="1" type="ORF">Acy02nite_43180</name>
</gene>
<evidence type="ECO:0000313" key="1">
    <source>
        <dbReference type="EMBL" id="GID66437.1"/>
    </source>
</evidence>
<sequence length="257" mass="27082">MDPGARRSAAGLTFRPVPPIRLTAASRTRTVWSVGVTVSCPRCADQVRKPDLMHSNWRCDNCGDVQPFHVAEHISAEIVGSVLRESASARERMPLWGPWPLPSGWTVTGVGWAGDDRSGVRATALACSGPEPLGGGPADLLFIAEQPGVGLGNRFAGIPGTDPGHLLSGTLADHGPCAGPHAKIKVGGHPTPLWCVESPEDRSAYVSEAKGIWLYAVAWPASAGYLLAEHVVLDDLSEGVPPELVFGAPSPYLHGRV</sequence>
<evidence type="ECO:0000313" key="2">
    <source>
        <dbReference type="Proteomes" id="UP000619479"/>
    </source>
</evidence>
<dbReference type="Pfam" id="PF20544">
    <property type="entry name" value="DUF6758"/>
    <property type="match status" value="1"/>
</dbReference>
<reference evidence="1" key="1">
    <citation type="submission" date="2021-01" db="EMBL/GenBank/DDBJ databases">
        <title>Whole genome shotgun sequence of Actinoplanes cyaneus NBRC 14990.</title>
        <authorList>
            <person name="Komaki H."/>
            <person name="Tamura T."/>
        </authorList>
    </citation>
    <scope>NUCLEOTIDE SEQUENCE</scope>
    <source>
        <strain evidence="1">NBRC 14990</strain>
    </source>
</reference>
<proteinExistence type="predicted"/>
<dbReference type="AlphaFoldDB" id="A0A919ILA5"/>
<protein>
    <submittedName>
        <fullName evidence="1">Uncharacterized protein</fullName>
    </submittedName>
</protein>
<organism evidence="1 2">
    <name type="scientific">Actinoplanes cyaneus</name>
    <dbReference type="NCBI Taxonomy" id="52696"/>
    <lineage>
        <taxon>Bacteria</taxon>
        <taxon>Bacillati</taxon>
        <taxon>Actinomycetota</taxon>
        <taxon>Actinomycetes</taxon>
        <taxon>Micromonosporales</taxon>
        <taxon>Micromonosporaceae</taxon>
        <taxon>Actinoplanes</taxon>
    </lineage>
</organism>